<comment type="catalytic activity">
    <reaction evidence="1">
        <text>ATP + protein L-histidine = ADP + protein N-phospho-L-histidine.</text>
        <dbReference type="EC" id="2.7.13.3"/>
    </reaction>
</comment>
<dbReference type="Pfam" id="PF01590">
    <property type="entry name" value="GAF"/>
    <property type="match status" value="4"/>
</dbReference>
<organism evidence="12 13">
    <name type="scientific">Ramlibacter albus</name>
    <dbReference type="NCBI Taxonomy" id="2079448"/>
    <lineage>
        <taxon>Bacteria</taxon>
        <taxon>Pseudomonadati</taxon>
        <taxon>Pseudomonadota</taxon>
        <taxon>Betaproteobacteria</taxon>
        <taxon>Burkholderiales</taxon>
        <taxon>Comamonadaceae</taxon>
        <taxon>Ramlibacter</taxon>
    </lineage>
</organism>
<dbReference type="EC" id="2.7.13.3" evidence="2"/>
<dbReference type="PROSITE" id="PS50109">
    <property type="entry name" value="HIS_KIN"/>
    <property type="match status" value="1"/>
</dbReference>
<accession>A0A923S4L1</accession>
<keyword evidence="4" id="KW-0808">Transferase</keyword>
<dbReference type="Pfam" id="PF02518">
    <property type="entry name" value="HATPase_c"/>
    <property type="match status" value="1"/>
</dbReference>
<comment type="caution">
    <text evidence="12">The sequence shown here is derived from an EMBL/GenBank/DDBJ whole genome shotgun (WGS) entry which is preliminary data.</text>
</comment>
<dbReference type="InterPro" id="IPR003661">
    <property type="entry name" value="HisK_dim/P_dom"/>
</dbReference>
<feature type="modified residue" description="4-aspartylphosphate" evidence="9">
    <location>
        <position position="3123"/>
    </location>
</feature>
<dbReference type="EMBL" id="JACORU010000012">
    <property type="protein sequence ID" value="MBC5767719.1"/>
    <property type="molecule type" value="Genomic_DNA"/>
</dbReference>
<dbReference type="PANTHER" id="PTHR45339:SF1">
    <property type="entry name" value="HYBRID SIGNAL TRANSDUCTION HISTIDINE KINASE J"/>
    <property type="match status" value="1"/>
</dbReference>
<dbReference type="InterPro" id="IPR004358">
    <property type="entry name" value="Sig_transdc_His_kin-like_C"/>
</dbReference>
<dbReference type="Gene3D" id="1.10.287.130">
    <property type="match status" value="1"/>
</dbReference>
<dbReference type="Gene3D" id="3.40.50.2300">
    <property type="match status" value="2"/>
</dbReference>
<dbReference type="InterPro" id="IPR036890">
    <property type="entry name" value="HATPase_C_sf"/>
</dbReference>
<dbReference type="SUPFAM" id="SSF52172">
    <property type="entry name" value="CheY-like"/>
    <property type="match status" value="2"/>
</dbReference>
<evidence type="ECO:0000256" key="9">
    <source>
        <dbReference type="PROSITE-ProRule" id="PRU00169"/>
    </source>
</evidence>
<dbReference type="InterPro" id="IPR011006">
    <property type="entry name" value="CheY-like_superfamily"/>
</dbReference>
<keyword evidence="5" id="KW-0547">Nucleotide-binding</keyword>
<dbReference type="PRINTS" id="PR00344">
    <property type="entry name" value="BCTRLSENSOR"/>
</dbReference>
<dbReference type="Pfam" id="PF00512">
    <property type="entry name" value="HisKA"/>
    <property type="match status" value="1"/>
</dbReference>
<dbReference type="CDD" id="cd00082">
    <property type="entry name" value="HisKA"/>
    <property type="match status" value="1"/>
</dbReference>
<keyword evidence="13" id="KW-1185">Reference proteome</keyword>
<keyword evidence="6" id="KW-0418">Kinase</keyword>
<feature type="modified residue" description="4-aspartylphosphate" evidence="9">
    <location>
        <position position="2984"/>
    </location>
</feature>
<evidence type="ECO:0000259" key="11">
    <source>
        <dbReference type="PROSITE" id="PS50110"/>
    </source>
</evidence>
<dbReference type="GO" id="GO:0000155">
    <property type="term" value="F:phosphorelay sensor kinase activity"/>
    <property type="evidence" value="ECO:0007669"/>
    <property type="project" value="InterPro"/>
</dbReference>
<dbReference type="InterPro" id="IPR029016">
    <property type="entry name" value="GAF-like_dom_sf"/>
</dbReference>
<gene>
    <name evidence="12" type="ORF">H8R02_24855</name>
</gene>
<feature type="domain" description="Response regulatory" evidence="11">
    <location>
        <begin position="2934"/>
        <end position="3046"/>
    </location>
</feature>
<dbReference type="InterPro" id="IPR005467">
    <property type="entry name" value="His_kinase_dom"/>
</dbReference>
<dbReference type="SUPFAM" id="SSF55874">
    <property type="entry name" value="ATPase domain of HSP90 chaperone/DNA topoisomerase II/histidine kinase"/>
    <property type="match status" value="1"/>
</dbReference>
<evidence type="ECO:0000256" key="6">
    <source>
        <dbReference type="ARBA" id="ARBA00022777"/>
    </source>
</evidence>
<dbReference type="SMART" id="SM00065">
    <property type="entry name" value="GAF"/>
    <property type="match status" value="14"/>
</dbReference>
<dbReference type="SMART" id="SM00388">
    <property type="entry name" value="HisKA"/>
    <property type="match status" value="1"/>
</dbReference>
<protein>
    <recommendedName>
        <fullName evidence="2">histidine kinase</fullName>
        <ecNumber evidence="2">2.7.13.3</ecNumber>
    </recommendedName>
</protein>
<reference evidence="12" key="1">
    <citation type="submission" date="2020-08" db="EMBL/GenBank/DDBJ databases">
        <title>Ramlibacter sp. GTP1 16S ribosomal RNA gene genome sequencing and assembly.</title>
        <authorList>
            <person name="Kang M."/>
        </authorList>
    </citation>
    <scope>NUCLEOTIDE SEQUENCE</scope>
    <source>
        <strain evidence="12">GTP1</strain>
    </source>
</reference>
<dbReference type="InterPro" id="IPR003018">
    <property type="entry name" value="GAF"/>
</dbReference>
<keyword evidence="7" id="KW-0067">ATP-binding</keyword>
<evidence type="ECO:0000313" key="13">
    <source>
        <dbReference type="Proteomes" id="UP000596827"/>
    </source>
</evidence>
<dbReference type="Proteomes" id="UP000596827">
    <property type="component" value="Unassembled WGS sequence"/>
</dbReference>
<evidence type="ECO:0000256" key="5">
    <source>
        <dbReference type="ARBA" id="ARBA00022741"/>
    </source>
</evidence>
<dbReference type="InterPro" id="IPR001789">
    <property type="entry name" value="Sig_transdc_resp-reg_receiver"/>
</dbReference>
<evidence type="ECO:0000259" key="10">
    <source>
        <dbReference type="PROSITE" id="PS50109"/>
    </source>
</evidence>
<dbReference type="FunFam" id="3.30.565.10:FF:000078">
    <property type="entry name" value="Two-component sensor histidine kinase"/>
    <property type="match status" value="1"/>
</dbReference>
<dbReference type="CDD" id="cd16922">
    <property type="entry name" value="HATPase_EvgS-ArcB-TorS-like"/>
    <property type="match status" value="1"/>
</dbReference>
<evidence type="ECO:0000313" key="12">
    <source>
        <dbReference type="EMBL" id="MBC5767719.1"/>
    </source>
</evidence>
<dbReference type="Gene3D" id="3.30.565.10">
    <property type="entry name" value="Histidine kinase-like ATPase, C-terminal domain"/>
    <property type="match status" value="1"/>
</dbReference>
<dbReference type="FunFam" id="1.10.287.130:FF:000002">
    <property type="entry name" value="Two-component osmosensing histidine kinase"/>
    <property type="match status" value="1"/>
</dbReference>
<dbReference type="PANTHER" id="PTHR45339">
    <property type="entry name" value="HYBRID SIGNAL TRANSDUCTION HISTIDINE KINASE J"/>
    <property type="match status" value="1"/>
</dbReference>
<dbReference type="InterPro" id="IPR003594">
    <property type="entry name" value="HATPase_dom"/>
</dbReference>
<dbReference type="SUPFAM" id="SSF47384">
    <property type="entry name" value="Homodimeric domain of signal transducing histidine kinase"/>
    <property type="match status" value="1"/>
</dbReference>
<dbReference type="SMART" id="SM00387">
    <property type="entry name" value="HATPase_c"/>
    <property type="match status" value="1"/>
</dbReference>
<name>A0A923S4L1_9BURK</name>
<dbReference type="Pfam" id="PF00072">
    <property type="entry name" value="Response_reg"/>
    <property type="match status" value="2"/>
</dbReference>
<dbReference type="Gene3D" id="3.30.450.40">
    <property type="match status" value="14"/>
</dbReference>
<proteinExistence type="predicted"/>
<dbReference type="InterPro" id="IPR036097">
    <property type="entry name" value="HisK_dim/P_sf"/>
</dbReference>
<keyword evidence="3 9" id="KW-0597">Phosphoprotein</keyword>
<dbReference type="PROSITE" id="PS50110">
    <property type="entry name" value="RESPONSE_REGULATORY"/>
    <property type="match status" value="2"/>
</dbReference>
<feature type="domain" description="Response regulatory" evidence="11">
    <location>
        <begin position="3074"/>
        <end position="3191"/>
    </location>
</feature>
<feature type="domain" description="Histidine kinase" evidence="10">
    <location>
        <begin position="2690"/>
        <end position="2912"/>
    </location>
</feature>
<keyword evidence="8" id="KW-0902">Two-component regulatory system</keyword>
<dbReference type="GO" id="GO:0005524">
    <property type="term" value="F:ATP binding"/>
    <property type="evidence" value="ECO:0007669"/>
    <property type="project" value="UniProtKB-KW"/>
</dbReference>
<evidence type="ECO:0000256" key="8">
    <source>
        <dbReference type="ARBA" id="ARBA00023012"/>
    </source>
</evidence>
<evidence type="ECO:0000256" key="1">
    <source>
        <dbReference type="ARBA" id="ARBA00000085"/>
    </source>
</evidence>
<sequence>MATKERSVDVGRRISDAGLRFARSRDLPQLARAVVEETSGLLGTTRVAFVLHGNDGTHVLHARLRRGETRQGLLAAIGPWLAEAETSLASRLRHGPAGVPNVQQRSCLVAPIAGAGAALASIYADLDGRSGRFEAGHRALLDRLGELAAGPLETLVQLDGSRAAQAAIDEVLRAIGRSHGDPQPVFDAIAASAMRLAGSVATTMLRREGDTLHLVAHTAGTDEAHRALATRFPLKLAQATSTIREVYATGRASMLADSEAPGIDDSYRALARARGFRANLMVPLVDDGRVIGSLSIGRRRAGAFPAYQVALMETFAAQAVVAIRNARLFNTTQQALQRQTATAEILKVVARSPEDVQPVFQAIADAAQRLMGAVAAMVTRVDGGCVHLAARSSANPASDADYDSVYPMPLSEASGMREVVRKRMPFVTEDILAAEGLHPRTAEAARRGGYRSGAIVPLLLDGEVIGAIAVARAEAGNFHAEDLALLETFAAQAVIAIENVRLFNATKRALTQKTASAEVLQVVSSSMSDAQPVLQKISESCEKLLRTEWIVINVIGEDGLLHLGELRVPGHTAHGLLAEHGIDVKDFEQRYRDMYPWPIDGTGTEHVLRAGTITSDGVVNDASLPAAFMRSRSRLGLDFAMAMVPLQRPGRPIGSLFVARRAGQGFSGDELELLKGFGEQAVVAIENARQFHETQRALARQSATAEILKVVARSPEDVQPVFESIAHTSKRLIGALVVSVTRHESGMLHLAAHTGSTPESEAIVRARYPRPVAVPGDAGEAIRRRAPHVVEDFEKTEGLDPSIRDAARAGGYGSCIFVPLMRGDEAIGTLNVGRAQTGGFAPEQVELLESFASQAVIAIENARLFNETRRALAQKSASAEVLQVISGSMSDAKPVLDKICEACDHLLRGRSITINVVGEDGRLYRGADRQSRHWYEEVRRHGLDPDAWMARIRSDYPLELETSTTGHVLRTGEVVVSRDVSEDPRLPSQQDWARRAGFSWGTAVLPLRSATRPIGSLVLTRSLGDEFTDDDIGLLRTFAEQAVVAIENARLFNATQRALERQTATAEILKVIARHPGEVEPVFQAIVDSAERLCGGTRYCSVRVLEGDKLVRRAISPGFPRDAAGRFLEIAVGEDSAAGRAFLGAEVVDLPDTSAMDADSFARRNDVATMYRSICAVPLVSNNRSIGVIAIMSPQPGATTDAEKQMLRTFADQAVIAIENARLFNETQRALAQKSASAEVLQVVSGSMSDAQPVLDKIAESCERLLPGSTTRISLIREDGRLHLGAFRYDRESMDAIGRGAGLDAAALVARIRGSYPSPVAGTATEAALDADGPIFTLDALNDTAAPPGLRARARQIGVSYSALVVPLRKDARRIGAIQVTRASGEDFPEAERQLLQGFAAQAVVAIENARLFNETQQALERQTATAGILNVIANSPSDVQPVFEAICESARRLIGASTTAVTQVIGDELHLKAFTRLNPQADEALAAQFPRPVAQASARIIEALQTCQPQMVADTESDPDIGPGTRDAGRLRGYRSLAWIPMLRDGKAIGTINIARREPGLLEPHHVELLQTFAAQAAIAIENVRLFNETRQALAQKSASAEVLQVISGSMADAQPVLEKIAESCDRLLNVWSLSVNLLGDDGRVHLGAFRMTEAGRRGLRENGVADVDALVARTRAAFPLQFAGSATAMALERGGPIVVADVMTDRTIEMQSRLAAAAGFSWTTAIVPMRAGTRSIGSIGVTRPVDAPLSAADVELLEAFAEQAVVAIENARLFNETRQALERQTATSEILKVIAGSPDDVQPVFDAIAANSKRLLHAHSTTVSRIRGDHLELVSFTPTSPEGDAALKASFPRPLDDAYRDGVLAGHTVVIEDAQSEDEIPAMRDMARARGWRSMLVCPLIRDRETLGVVAVTRAAPGPFAEQEVALLETFAAQAVVAIQNAQAFNDTREALAQQTASADVLQVISGSMADSQPVLEKIADSCEKLLNVTGVAINLVGDDGMVHLAHLKVADPAAASGGVSDMTAEEFEALTRSVYPVPYEQSSTRVALELGRAICSASVLGDPDIPERMRRPALALGFSYAAALVPLQKADRRIGSIQVTRAAGVSFDPRELELLEGFARQAVVAIENARLFRETKEALDQQRATGEVLRVISNSMADTTPVFDAITASCERIMSVQTMGITVVQADGTLALGAYRGPEKEAFAALFPVPFADSSNGRAIANREVVHYPDIEAPGVPEFTRVATRVTGVRAAIFAPMVSEGRGIGSVFVGRSEAGPFSAGEIQLLKSFADQAVIAIENVRLFNETKQALERQTASAEVLGVISQSMADPKPVLEKIVESCGKLLRAGSATVNIRGADGLMHLGALQLFDGPDFQVLANDLQIDVDEVRRLVQSGYPMPYEGNLTRLLPLGGVFTTVDVMGDPSVPEGTRALARRVGATYSLMAAVLSQGETRIGSLVITRRPGDVFTPGEQALFRSFADQAAVAIENARLFTETQQALERQTATASVLKVMAASPSDVQPVFEEIVASAQRLLHAATAHVTQLIDGHLHLAAWSLSGAASEEALKRMYPLKVESTSLQRHFQDGTPMVVADVETDPGVSPAVREATRARGARSFLVVPLIHEGAALGTVVVNRAEAGAFSEQDVALLTAFAQQAVIAIRNTRLFNELQEARAAAEAANEAKSAFLATMSHEIRTPMNAVIGMSGLLLDTPLNDEQRGFASTIRDSGDTLLTIINDILDFSKIEAGRMDVESQPFDLRECVESALDLVSVRAADKRLDLAYLFEGDVPPAIEGDVTRLRQVLLNLLSNAVKFTEEGELVLTVSPAPPREGTPQLEFCVRDTGIGLTPQQMGKLFQSFSQADSSTTRKYGGTGLGLAISMRLAELMGGMMWVESEGPGQGSVFRFTIDAPPAPMPATARRDFTGEQPALAGKRVLVVDDNATNRKILVLQMSRWGMAPRDCAGPEAALELLRAGERFDLAILDMHMPGMDGVELAQAARELDPQLPMVLFTSLGHRDNARPELFKALLAKPLHQSQLFDTLVTLLGEPAQPRPIATRAPVSGDARMAERHPLRILLAEDNAVNQKLALRLLQQLGYRADVASNGIEAVESVERQPYDVVLMDVQMPEMDGLEATRTIAARWPRESRPRIVAMTANAMQGDREECLGAGMDDYVTKPIRVDRLVEALNLATPRKDR</sequence>
<dbReference type="RefSeq" id="WP_187084207.1">
    <property type="nucleotide sequence ID" value="NZ_JACORU010000012.1"/>
</dbReference>
<dbReference type="SUPFAM" id="SSF55781">
    <property type="entry name" value="GAF domain-like"/>
    <property type="match status" value="15"/>
</dbReference>
<evidence type="ECO:0000256" key="4">
    <source>
        <dbReference type="ARBA" id="ARBA00022679"/>
    </source>
</evidence>
<evidence type="ECO:0000256" key="7">
    <source>
        <dbReference type="ARBA" id="ARBA00022840"/>
    </source>
</evidence>
<dbReference type="SMART" id="SM00448">
    <property type="entry name" value="REC"/>
    <property type="match status" value="2"/>
</dbReference>
<evidence type="ECO:0000256" key="3">
    <source>
        <dbReference type="ARBA" id="ARBA00022553"/>
    </source>
</evidence>
<dbReference type="CDD" id="cd17546">
    <property type="entry name" value="REC_hyHK_CKI1_RcsC-like"/>
    <property type="match status" value="2"/>
</dbReference>
<evidence type="ECO:0000256" key="2">
    <source>
        <dbReference type="ARBA" id="ARBA00012438"/>
    </source>
</evidence>
<dbReference type="Pfam" id="PF13185">
    <property type="entry name" value="GAF_2"/>
    <property type="match status" value="9"/>
</dbReference>